<evidence type="ECO:0000313" key="6">
    <source>
        <dbReference type="Proteomes" id="UP000078356"/>
    </source>
</evidence>
<reference evidence="5 6" key="1">
    <citation type="submission" date="2016-04" db="EMBL/GenBank/DDBJ databases">
        <title>Draft Genome Sequences of Staphylococcus capitis Strain H36, S. capitis Strain H65, S. cohnii Strain H62, S. hominis Strain H69, Mycobacterium iranicum Strain H39, Plantibacter sp. Strain H53, Pseudomonas oryzihabitans Strain H72, and Microbacterium sp. Strain H83, isolated from residential settings.</title>
        <authorList>
            <person name="Lymperopoulou D."/>
            <person name="Adams R.I."/>
            <person name="Lindow S."/>
            <person name="Coil D.A."/>
            <person name="Jospin G."/>
            <person name="Eisen J.A."/>
        </authorList>
    </citation>
    <scope>NUCLEOTIDE SEQUENCE [LARGE SCALE GENOMIC DNA]</scope>
    <source>
        <strain evidence="5 6">H72</strain>
    </source>
</reference>
<dbReference type="PANTHER" id="PTHR43792">
    <property type="entry name" value="GNAT FAMILY, PUTATIVE (AFU_ORTHOLOGUE AFUA_3G00765)-RELATED-RELATED"/>
    <property type="match status" value="1"/>
</dbReference>
<dbReference type="OrthoDB" id="8913805at2"/>
<keyword evidence="2" id="KW-0012">Acyltransferase</keyword>
<name>A0A178LCK7_9PSED</name>
<comment type="similarity">
    <text evidence="3">Belongs to the acetyltransferase family. RimJ subfamily.</text>
</comment>
<sequence length="178" mass="20122">MNFPPRIALADFALVWPQPRLAEAFAEALNWSYAEHRRFLGWAREHTTVAQARDSLLAARGAFTLAQGEKRYFLVRGHALLGCLGLTPLDGGRRYEIGYWLHSLHTGQGLMTTALRYFVEQRGEAGLYLTTSAANDASQRLAERVGFRRVRVLENDREGPDGQRCATWVYELPSQVRS</sequence>
<dbReference type="EMBL" id="LWCR01000023">
    <property type="protein sequence ID" value="OAN28181.1"/>
    <property type="molecule type" value="Genomic_DNA"/>
</dbReference>
<evidence type="ECO:0000256" key="3">
    <source>
        <dbReference type="ARBA" id="ARBA00038502"/>
    </source>
</evidence>
<evidence type="ECO:0000259" key="4">
    <source>
        <dbReference type="PROSITE" id="PS51186"/>
    </source>
</evidence>
<dbReference type="Pfam" id="PF13302">
    <property type="entry name" value="Acetyltransf_3"/>
    <property type="match status" value="1"/>
</dbReference>
<dbReference type="GO" id="GO:0016747">
    <property type="term" value="F:acyltransferase activity, transferring groups other than amino-acyl groups"/>
    <property type="evidence" value="ECO:0007669"/>
    <property type="project" value="InterPro"/>
</dbReference>
<organism evidence="5 6">
    <name type="scientific">Pseudomonas oryzihabitans</name>
    <dbReference type="NCBI Taxonomy" id="47885"/>
    <lineage>
        <taxon>Bacteria</taxon>
        <taxon>Pseudomonadati</taxon>
        <taxon>Pseudomonadota</taxon>
        <taxon>Gammaproteobacteria</taxon>
        <taxon>Pseudomonadales</taxon>
        <taxon>Pseudomonadaceae</taxon>
        <taxon>Pseudomonas</taxon>
    </lineage>
</organism>
<dbReference type="PANTHER" id="PTHR43792:SF8">
    <property type="entry name" value="[RIBOSOMAL PROTEIN US5]-ALANINE N-ACETYLTRANSFERASE"/>
    <property type="match status" value="1"/>
</dbReference>
<dbReference type="AlphaFoldDB" id="A0A178LCK7"/>
<evidence type="ECO:0000256" key="1">
    <source>
        <dbReference type="ARBA" id="ARBA00022679"/>
    </source>
</evidence>
<accession>A0A178LCK7</accession>
<dbReference type="InterPro" id="IPR000182">
    <property type="entry name" value="GNAT_dom"/>
</dbReference>
<dbReference type="InterPro" id="IPR051531">
    <property type="entry name" value="N-acetyltransferase"/>
</dbReference>
<dbReference type="Proteomes" id="UP000078356">
    <property type="component" value="Unassembled WGS sequence"/>
</dbReference>
<protein>
    <submittedName>
        <fullName evidence="5">GCN5 family acetyltransferase</fullName>
    </submittedName>
</protein>
<dbReference type="SUPFAM" id="SSF55729">
    <property type="entry name" value="Acyl-CoA N-acyltransferases (Nat)"/>
    <property type="match status" value="1"/>
</dbReference>
<evidence type="ECO:0000313" key="5">
    <source>
        <dbReference type="EMBL" id="OAN28181.1"/>
    </source>
</evidence>
<dbReference type="Gene3D" id="3.40.630.30">
    <property type="match status" value="1"/>
</dbReference>
<proteinExistence type="inferred from homology"/>
<comment type="caution">
    <text evidence="5">The sequence shown here is derived from an EMBL/GenBank/DDBJ whole genome shotgun (WGS) entry which is preliminary data.</text>
</comment>
<dbReference type="RefSeq" id="WP_064308267.1">
    <property type="nucleotide sequence ID" value="NZ_LWCR01000023.1"/>
</dbReference>
<feature type="domain" description="N-acetyltransferase" evidence="4">
    <location>
        <begin position="19"/>
        <end position="175"/>
    </location>
</feature>
<keyword evidence="1 5" id="KW-0808">Transferase</keyword>
<dbReference type="PROSITE" id="PS51186">
    <property type="entry name" value="GNAT"/>
    <property type="match status" value="1"/>
</dbReference>
<evidence type="ECO:0000256" key="2">
    <source>
        <dbReference type="ARBA" id="ARBA00023315"/>
    </source>
</evidence>
<gene>
    <name evidence="5" type="ORF">A4V15_03705</name>
</gene>
<dbReference type="InterPro" id="IPR016181">
    <property type="entry name" value="Acyl_CoA_acyltransferase"/>
</dbReference>